<keyword evidence="1 6" id="KW-0963">Cytoplasm</keyword>
<evidence type="ECO:0000256" key="4">
    <source>
        <dbReference type="ARBA" id="ARBA00022679"/>
    </source>
</evidence>
<dbReference type="GO" id="GO:0052907">
    <property type="term" value="F:23S rRNA (adenine(1618)-N(6))-methyltransferase activity"/>
    <property type="evidence" value="ECO:0007669"/>
    <property type="project" value="UniProtKB-EC"/>
</dbReference>
<dbReference type="EC" id="2.1.1.181" evidence="6"/>
<reference evidence="7 8" key="1">
    <citation type="submission" date="2024-03" db="EMBL/GenBank/DDBJ databases">
        <title>Community enrichment and isolation of bacterial strains for fucoidan degradation.</title>
        <authorList>
            <person name="Sichert A."/>
        </authorList>
    </citation>
    <scope>NUCLEOTIDE SEQUENCE [LARGE SCALE GENOMIC DNA]</scope>
    <source>
        <strain evidence="7 8">AS76</strain>
    </source>
</reference>
<evidence type="ECO:0000256" key="1">
    <source>
        <dbReference type="ARBA" id="ARBA00022490"/>
    </source>
</evidence>
<keyword evidence="2 6" id="KW-0698">rRNA processing</keyword>
<dbReference type="InterPro" id="IPR016909">
    <property type="entry name" value="rRNA_lsu_MeTfrase_F"/>
</dbReference>
<evidence type="ECO:0000256" key="6">
    <source>
        <dbReference type="HAMAP-Rule" id="MF_01848"/>
    </source>
</evidence>
<organism evidence="7 8">
    <name type="scientific">Neptuniibacter pectenicola</name>
    <dbReference type="NCBI Taxonomy" id="1806669"/>
    <lineage>
        <taxon>Bacteria</taxon>
        <taxon>Pseudomonadati</taxon>
        <taxon>Pseudomonadota</taxon>
        <taxon>Gammaproteobacteria</taxon>
        <taxon>Oceanospirillales</taxon>
        <taxon>Oceanospirillaceae</taxon>
        <taxon>Neptuniibacter</taxon>
    </lineage>
</organism>
<comment type="catalytic activity">
    <reaction evidence="6">
        <text>adenosine(1618) in 23S rRNA + S-adenosyl-L-methionine = N(6)-methyladenosine(1618) in 23S rRNA + S-adenosyl-L-homocysteine + H(+)</text>
        <dbReference type="Rhea" id="RHEA:16497"/>
        <dbReference type="Rhea" id="RHEA-COMP:10229"/>
        <dbReference type="Rhea" id="RHEA-COMP:10231"/>
        <dbReference type="ChEBI" id="CHEBI:15378"/>
        <dbReference type="ChEBI" id="CHEBI:57856"/>
        <dbReference type="ChEBI" id="CHEBI:59789"/>
        <dbReference type="ChEBI" id="CHEBI:74411"/>
        <dbReference type="ChEBI" id="CHEBI:74449"/>
        <dbReference type="EC" id="2.1.1.181"/>
    </reaction>
</comment>
<keyword evidence="5 6" id="KW-0949">S-adenosyl-L-methionine</keyword>
<dbReference type="InterPro" id="IPR029063">
    <property type="entry name" value="SAM-dependent_MTases_sf"/>
</dbReference>
<dbReference type="PIRSF" id="PIRSF029038">
    <property type="entry name" value="Mtase_YbiN_prd"/>
    <property type="match status" value="1"/>
</dbReference>
<keyword evidence="8" id="KW-1185">Reference proteome</keyword>
<dbReference type="InterPro" id="IPR010286">
    <property type="entry name" value="METTL16/RlmF"/>
</dbReference>
<dbReference type="Pfam" id="PF05971">
    <property type="entry name" value="Methyltransf_10"/>
    <property type="match status" value="1"/>
</dbReference>
<comment type="similarity">
    <text evidence="6">Belongs to the methyltransferase superfamily. METTL16/RlmF family.</text>
</comment>
<dbReference type="Gene3D" id="3.40.50.150">
    <property type="entry name" value="Vaccinia Virus protein VP39"/>
    <property type="match status" value="1"/>
</dbReference>
<sequence length="323" mass="36110">MSKRLQQGSEKSAIKVSLHARNLHRSRYDFEQLCTACPELLPHVYQTPNGQDSINFSDPHAVKLLNQALLKVFYQIAFWDIPAGYLCPPIPGRADYIHYIADLLAESNAGKVPVGANVRGLDVGVGANGIYPIIGSQSYGWQFVGSDIDPVSIAAVNEIVRSNKVMKNKLQCRLQTSSEHIFQDIIMPEERFHFTICNPPFHASLAEARAGNQRKVRNLHRANGTTSDGKEALNFGGQGAELWCKGGEIAFVRQMIKESRQYADNVLWFTTLLSKKDNLPAVYQVLKQVNAKKVKTIEMAQGQKISRVVAWSFHTASDREQWS</sequence>
<comment type="caution">
    <text evidence="7">The sequence shown here is derived from an EMBL/GenBank/DDBJ whole genome shotgun (WGS) entry which is preliminary data.</text>
</comment>
<gene>
    <name evidence="6 7" type="primary">rlmF</name>
    <name evidence="7" type="ORF">WNY58_04145</name>
</gene>
<dbReference type="EMBL" id="JBBMRA010000002">
    <property type="protein sequence ID" value="MEM5535579.1"/>
    <property type="molecule type" value="Genomic_DNA"/>
</dbReference>
<proteinExistence type="inferred from homology"/>
<keyword evidence="4 6" id="KW-0808">Transferase</keyword>
<evidence type="ECO:0000256" key="5">
    <source>
        <dbReference type="ARBA" id="ARBA00022691"/>
    </source>
</evidence>
<comment type="subcellular location">
    <subcellularLocation>
        <location evidence="6">Cytoplasm</location>
    </subcellularLocation>
</comment>
<dbReference type="PANTHER" id="PTHR13393">
    <property type="entry name" value="SAM-DEPENDENT METHYLTRANSFERASE"/>
    <property type="match status" value="1"/>
</dbReference>
<dbReference type="NCBIfam" id="NF008725">
    <property type="entry name" value="PRK11727.1"/>
    <property type="match status" value="1"/>
</dbReference>
<dbReference type="PANTHER" id="PTHR13393:SF0">
    <property type="entry name" value="RNA N6-ADENOSINE-METHYLTRANSFERASE METTL16"/>
    <property type="match status" value="1"/>
</dbReference>
<keyword evidence="3 6" id="KW-0489">Methyltransferase</keyword>
<evidence type="ECO:0000313" key="7">
    <source>
        <dbReference type="EMBL" id="MEM5535579.1"/>
    </source>
</evidence>
<dbReference type="HAMAP" id="MF_01848">
    <property type="entry name" value="23SrRNA_methyltr_F"/>
    <property type="match status" value="1"/>
</dbReference>
<dbReference type="Proteomes" id="UP001449225">
    <property type="component" value="Unassembled WGS sequence"/>
</dbReference>
<evidence type="ECO:0000256" key="3">
    <source>
        <dbReference type="ARBA" id="ARBA00022603"/>
    </source>
</evidence>
<name>A0ABU9TQP7_9GAMM</name>
<accession>A0ABU9TQP7</accession>
<dbReference type="SUPFAM" id="SSF53335">
    <property type="entry name" value="S-adenosyl-L-methionine-dependent methyltransferases"/>
    <property type="match status" value="1"/>
</dbReference>
<dbReference type="CDD" id="cd02440">
    <property type="entry name" value="AdoMet_MTases"/>
    <property type="match status" value="1"/>
</dbReference>
<comment type="function">
    <text evidence="6">Specifically methylates the adenine in position 1618 of 23S rRNA.</text>
</comment>
<evidence type="ECO:0000256" key="2">
    <source>
        <dbReference type="ARBA" id="ARBA00022552"/>
    </source>
</evidence>
<protein>
    <recommendedName>
        <fullName evidence="6">Ribosomal RNA large subunit methyltransferase F</fullName>
        <ecNumber evidence="6">2.1.1.181</ecNumber>
    </recommendedName>
    <alternativeName>
        <fullName evidence="6">23S rRNA mA1618 methyltransferase</fullName>
    </alternativeName>
    <alternativeName>
        <fullName evidence="6">rRNA adenine N-6-methyltransferase</fullName>
    </alternativeName>
</protein>
<dbReference type="RefSeq" id="WP_342853816.1">
    <property type="nucleotide sequence ID" value="NZ_JBBMRA010000002.1"/>
</dbReference>
<evidence type="ECO:0000313" key="8">
    <source>
        <dbReference type="Proteomes" id="UP001449225"/>
    </source>
</evidence>